<dbReference type="EMBL" id="JAEVFJ010000015">
    <property type="protein sequence ID" value="KAH8100715.1"/>
    <property type="molecule type" value="Genomic_DNA"/>
</dbReference>
<keyword evidence="2" id="KW-1185">Reference proteome</keyword>
<sequence length="154" mass="16572">MLSVMPQAAHLPLHIQQGPSKDVTFNELGNFRDAVEPFVTLLSRSGPSVRLHCTVPTMCSADSCIDLHDLQALRARSLVFVHELVEALRASGIAASYRLQPSSCPLCVICALPPNIDANRVKTAAAAAVKDAHLELKERALLARLEDGLALVLT</sequence>
<dbReference type="AlphaFoldDB" id="A0A8K0UPQ0"/>
<proteinExistence type="predicted"/>
<name>A0A8K0UPQ0_9AGAR</name>
<gene>
    <name evidence="1" type="ORF">BXZ70DRAFT_1064822</name>
</gene>
<reference evidence="1" key="1">
    <citation type="journal article" date="2021" name="New Phytol.">
        <title>Evolutionary innovations through gain and loss of genes in the ectomycorrhizal Boletales.</title>
        <authorList>
            <person name="Wu G."/>
            <person name="Miyauchi S."/>
            <person name="Morin E."/>
            <person name="Kuo A."/>
            <person name="Drula E."/>
            <person name="Varga T."/>
            <person name="Kohler A."/>
            <person name="Feng B."/>
            <person name="Cao Y."/>
            <person name="Lipzen A."/>
            <person name="Daum C."/>
            <person name="Hundley H."/>
            <person name="Pangilinan J."/>
            <person name="Johnson J."/>
            <person name="Barry K."/>
            <person name="LaButti K."/>
            <person name="Ng V."/>
            <person name="Ahrendt S."/>
            <person name="Min B."/>
            <person name="Choi I.G."/>
            <person name="Park H."/>
            <person name="Plett J.M."/>
            <person name="Magnuson J."/>
            <person name="Spatafora J.W."/>
            <person name="Nagy L.G."/>
            <person name="Henrissat B."/>
            <person name="Grigoriev I.V."/>
            <person name="Yang Z.L."/>
            <person name="Xu J."/>
            <person name="Martin F.M."/>
        </authorList>
    </citation>
    <scope>NUCLEOTIDE SEQUENCE</scope>
    <source>
        <strain evidence="1">KKN 215</strain>
    </source>
</reference>
<evidence type="ECO:0000313" key="2">
    <source>
        <dbReference type="Proteomes" id="UP000813824"/>
    </source>
</evidence>
<comment type="caution">
    <text evidence="1">The sequence shown here is derived from an EMBL/GenBank/DDBJ whole genome shotgun (WGS) entry which is preliminary data.</text>
</comment>
<evidence type="ECO:0000313" key="1">
    <source>
        <dbReference type="EMBL" id="KAH8100715.1"/>
    </source>
</evidence>
<dbReference type="Proteomes" id="UP000813824">
    <property type="component" value="Unassembled WGS sequence"/>
</dbReference>
<dbReference type="OrthoDB" id="3143640at2759"/>
<accession>A0A8K0UPQ0</accession>
<protein>
    <submittedName>
        <fullName evidence="1">Uncharacterized protein</fullName>
    </submittedName>
</protein>
<organism evidence="1 2">
    <name type="scientific">Cristinia sonorae</name>
    <dbReference type="NCBI Taxonomy" id="1940300"/>
    <lineage>
        <taxon>Eukaryota</taxon>
        <taxon>Fungi</taxon>
        <taxon>Dikarya</taxon>
        <taxon>Basidiomycota</taxon>
        <taxon>Agaricomycotina</taxon>
        <taxon>Agaricomycetes</taxon>
        <taxon>Agaricomycetidae</taxon>
        <taxon>Agaricales</taxon>
        <taxon>Pleurotineae</taxon>
        <taxon>Stephanosporaceae</taxon>
        <taxon>Cristinia</taxon>
    </lineage>
</organism>